<dbReference type="InterPro" id="IPR015854">
    <property type="entry name" value="ABC_transpr_LolD-like"/>
</dbReference>
<dbReference type="RefSeq" id="WP_309548346.1">
    <property type="nucleotide sequence ID" value="NZ_CP133762.1"/>
</dbReference>
<keyword evidence="2" id="KW-0547">Nucleotide-binding</keyword>
<organism evidence="6 7">
    <name type="scientific">Streptomyces roseicoloratus</name>
    <dbReference type="NCBI Taxonomy" id="2508722"/>
    <lineage>
        <taxon>Bacteria</taxon>
        <taxon>Bacillati</taxon>
        <taxon>Actinomycetota</taxon>
        <taxon>Actinomycetes</taxon>
        <taxon>Kitasatosporales</taxon>
        <taxon>Streptomycetaceae</taxon>
        <taxon>Streptomyces</taxon>
    </lineage>
</organism>
<sequence length="235" mass="24695">MLEEPPAALVLDSVSYRYPGTDQNVIENLNLTLPAGLTHAVQGPSGCGKSTVLALAGLILAPTAGTVTIAGADPAAGDPDALRRHRVGTVLQDLGLLPFLNTWENVAAAFGPRLARHRERARAALSALDMADLADRPVQELSGGQRQRVAIARAAVHEPALILADEPTSGLDEKNGDLVMEALLECAARGTGVLVVTHDPRIAERCARTSRLVDGRLTDATPAGPTQEEPRDPVH</sequence>
<dbReference type="Proteomes" id="UP001250858">
    <property type="component" value="Chromosome"/>
</dbReference>
<evidence type="ECO:0000256" key="3">
    <source>
        <dbReference type="ARBA" id="ARBA00022840"/>
    </source>
</evidence>
<name>A0ABY9RUD1_9ACTN</name>
<feature type="region of interest" description="Disordered" evidence="4">
    <location>
        <begin position="214"/>
        <end position="235"/>
    </location>
</feature>
<keyword evidence="7" id="KW-1185">Reference proteome</keyword>
<dbReference type="GO" id="GO:0005524">
    <property type="term" value="F:ATP binding"/>
    <property type="evidence" value="ECO:0007669"/>
    <property type="project" value="UniProtKB-KW"/>
</dbReference>
<dbReference type="EMBL" id="CP133762">
    <property type="protein sequence ID" value="WMX45091.1"/>
    <property type="molecule type" value="Genomic_DNA"/>
</dbReference>
<dbReference type="PROSITE" id="PS50893">
    <property type="entry name" value="ABC_TRANSPORTER_2"/>
    <property type="match status" value="1"/>
</dbReference>
<dbReference type="InterPro" id="IPR017871">
    <property type="entry name" value="ABC_transporter-like_CS"/>
</dbReference>
<dbReference type="PANTHER" id="PTHR24220:SF689">
    <property type="entry name" value="LIPOPROTEIN-RELEASING SYSTEM ATP-BINDING PROTEIN LOLD"/>
    <property type="match status" value="1"/>
</dbReference>
<comment type="similarity">
    <text evidence="1">Belongs to the ABC transporter superfamily.</text>
</comment>
<keyword evidence="3 6" id="KW-0067">ATP-binding</keyword>
<evidence type="ECO:0000256" key="2">
    <source>
        <dbReference type="ARBA" id="ARBA00022741"/>
    </source>
</evidence>
<dbReference type="SMART" id="SM00382">
    <property type="entry name" value="AAA"/>
    <property type="match status" value="1"/>
</dbReference>
<evidence type="ECO:0000256" key="1">
    <source>
        <dbReference type="ARBA" id="ARBA00005417"/>
    </source>
</evidence>
<reference evidence="6 7" key="1">
    <citation type="submission" date="2023-09" db="EMBL/GenBank/DDBJ databases">
        <title>Complete genome of Streptomyces roseicoloratus T14.</title>
        <authorList>
            <person name="Bashizi T."/>
            <person name="Kim M.-J."/>
            <person name="Lee G."/>
            <person name="Tagele S.B."/>
            <person name="Shin J.-H."/>
        </authorList>
    </citation>
    <scope>NUCLEOTIDE SEQUENCE [LARGE SCALE GENOMIC DNA]</scope>
    <source>
        <strain evidence="6 7">T14</strain>
    </source>
</reference>
<evidence type="ECO:0000256" key="4">
    <source>
        <dbReference type="SAM" id="MobiDB-lite"/>
    </source>
</evidence>
<gene>
    <name evidence="6" type="ORF">RGF97_09810</name>
</gene>
<dbReference type="SUPFAM" id="SSF52540">
    <property type="entry name" value="P-loop containing nucleoside triphosphate hydrolases"/>
    <property type="match status" value="1"/>
</dbReference>
<proteinExistence type="inferred from homology"/>
<dbReference type="InterPro" id="IPR027417">
    <property type="entry name" value="P-loop_NTPase"/>
</dbReference>
<dbReference type="PROSITE" id="PS00211">
    <property type="entry name" value="ABC_TRANSPORTER_1"/>
    <property type="match status" value="1"/>
</dbReference>
<protein>
    <submittedName>
        <fullName evidence="6">ATP-binding cassette domain-containing protein</fullName>
    </submittedName>
</protein>
<dbReference type="Pfam" id="PF00005">
    <property type="entry name" value="ABC_tran"/>
    <property type="match status" value="1"/>
</dbReference>
<dbReference type="InterPro" id="IPR003439">
    <property type="entry name" value="ABC_transporter-like_ATP-bd"/>
</dbReference>
<evidence type="ECO:0000313" key="7">
    <source>
        <dbReference type="Proteomes" id="UP001250858"/>
    </source>
</evidence>
<accession>A0ABY9RUD1</accession>
<dbReference type="PANTHER" id="PTHR24220">
    <property type="entry name" value="IMPORT ATP-BINDING PROTEIN"/>
    <property type="match status" value="1"/>
</dbReference>
<evidence type="ECO:0000259" key="5">
    <source>
        <dbReference type="PROSITE" id="PS50893"/>
    </source>
</evidence>
<dbReference type="Gene3D" id="3.40.50.300">
    <property type="entry name" value="P-loop containing nucleotide triphosphate hydrolases"/>
    <property type="match status" value="1"/>
</dbReference>
<dbReference type="InterPro" id="IPR003593">
    <property type="entry name" value="AAA+_ATPase"/>
</dbReference>
<evidence type="ECO:0000313" key="6">
    <source>
        <dbReference type="EMBL" id="WMX45091.1"/>
    </source>
</evidence>
<feature type="domain" description="ABC transporter" evidence="5">
    <location>
        <begin position="9"/>
        <end position="234"/>
    </location>
</feature>